<name>A0A916DUW0_9BACT</name>
<dbReference type="Gene3D" id="3.60.120.10">
    <property type="entry name" value="Anthranilate synthase"/>
    <property type="match status" value="1"/>
</dbReference>
<dbReference type="GO" id="GO:0004049">
    <property type="term" value="F:anthranilate synthase activity"/>
    <property type="evidence" value="ECO:0007669"/>
    <property type="project" value="UniProtKB-EC"/>
</dbReference>
<dbReference type="GO" id="GO:0000162">
    <property type="term" value="P:L-tryptophan biosynthetic process"/>
    <property type="evidence" value="ECO:0007669"/>
    <property type="project" value="TreeGrafter"/>
</dbReference>
<dbReference type="InterPro" id="IPR015890">
    <property type="entry name" value="Chorismate_C"/>
</dbReference>
<dbReference type="KEGG" id="aup:AsAng_0052640"/>
<keyword evidence="4" id="KW-0479">Metal-binding</keyword>
<comment type="subunit">
    <text evidence="2">Heterotetramer consisting of two non-identical subunits: a beta subunit (TrpG) and a large alpha subunit (TrpE).</text>
</comment>
<dbReference type="GO" id="GO:0046872">
    <property type="term" value="F:metal ion binding"/>
    <property type="evidence" value="ECO:0007669"/>
    <property type="project" value="UniProtKB-KW"/>
</dbReference>
<evidence type="ECO:0000256" key="4">
    <source>
        <dbReference type="ARBA" id="ARBA00022723"/>
    </source>
</evidence>
<comment type="function">
    <text evidence="7">Part of a heterotetrameric complex that catalyzes the two-step biosynthesis of anthranilate, an intermediate in the biosynthesis of L-tryptophan. In the first step, the glutamine-binding beta subunit (TrpG) of anthranilate synthase (AS) provides the glutamine amidotransferase activity which generates ammonia as a substrate that, along with chorismate, is used in the second step, catalyzed by the large alpha subunit of AS (TrpE) to produce anthranilate. In the absence of TrpG, TrpE can synthesize anthranilate directly from chorismate and high concentrations of ammonia.</text>
</comment>
<evidence type="ECO:0000256" key="1">
    <source>
        <dbReference type="ARBA" id="ARBA00001946"/>
    </source>
</evidence>
<proteinExistence type="predicted"/>
<dbReference type="Pfam" id="PF00425">
    <property type="entry name" value="Chorismate_bind"/>
    <property type="match status" value="1"/>
</dbReference>
<keyword evidence="9" id="KW-0175">Coiled coil</keyword>
<evidence type="ECO:0000259" key="11">
    <source>
        <dbReference type="Pfam" id="PF04715"/>
    </source>
</evidence>
<evidence type="ECO:0000256" key="9">
    <source>
        <dbReference type="SAM" id="Coils"/>
    </source>
</evidence>
<dbReference type="EMBL" id="AP026867">
    <property type="protein sequence ID" value="BDS14484.1"/>
    <property type="molecule type" value="Genomic_DNA"/>
</dbReference>
<feature type="domain" description="Anthranilate synthase component I N-terminal" evidence="11">
    <location>
        <begin position="16"/>
        <end position="161"/>
    </location>
</feature>
<dbReference type="Pfam" id="PF04715">
    <property type="entry name" value="Anth_synt_I_N"/>
    <property type="match status" value="1"/>
</dbReference>
<evidence type="ECO:0000256" key="7">
    <source>
        <dbReference type="ARBA" id="ARBA00025634"/>
    </source>
</evidence>
<reference evidence="12" key="1">
    <citation type="submission" date="2022-09" db="EMBL/GenBank/DDBJ databases">
        <title>Aureispira anguillicida sp. nov., isolated from Leptocephalus of Japanese eel Anguilla japonica.</title>
        <authorList>
            <person name="Yuasa K."/>
            <person name="Mekata T."/>
            <person name="Ikunari K."/>
        </authorList>
    </citation>
    <scope>NUCLEOTIDE SEQUENCE</scope>
    <source>
        <strain evidence="12">EL160426</strain>
    </source>
</reference>
<dbReference type="AlphaFoldDB" id="A0A916DUW0"/>
<dbReference type="SUPFAM" id="SSF56322">
    <property type="entry name" value="ADC synthase"/>
    <property type="match status" value="1"/>
</dbReference>
<dbReference type="PANTHER" id="PTHR11236:SF48">
    <property type="entry name" value="ISOCHORISMATE SYNTHASE MENF"/>
    <property type="match status" value="1"/>
</dbReference>
<dbReference type="InterPro" id="IPR006805">
    <property type="entry name" value="Anth_synth_I_N"/>
</dbReference>
<evidence type="ECO:0000256" key="3">
    <source>
        <dbReference type="ARBA" id="ARBA00020653"/>
    </source>
</evidence>
<feature type="domain" description="Chorismate-utilising enzyme C-terminal" evidence="10">
    <location>
        <begin position="202"/>
        <end position="453"/>
    </location>
</feature>
<keyword evidence="13" id="KW-1185">Reference proteome</keyword>
<dbReference type="RefSeq" id="WP_264789698.1">
    <property type="nucleotide sequence ID" value="NZ_AP026867.1"/>
</dbReference>
<keyword evidence="6" id="KW-0456">Lyase</keyword>
<evidence type="ECO:0000256" key="8">
    <source>
        <dbReference type="ARBA" id="ARBA00047683"/>
    </source>
</evidence>
<keyword evidence="5" id="KW-0460">Magnesium</keyword>
<evidence type="ECO:0000256" key="6">
    <source>
        <dbReference type="ARBA" id="ARBA00023239"/>
    </source>
</evidence>
<dbReference type="Proteomes" id="UP001060919">
    <property type="component" value="Chromosome"/>
</dbReference>
<evidence type="ECO:0000313" key="12">
    <source>
        <dbReference type="EMBL" id="BDS14484.1"/>
    </source>
</evidence>
<dbReference type="InterPro" id="IPR005801">
    <property type="entry name" value="ADC_synthase"/>
</dbReference>
<protein>
    <recommendedName>
        <fullName evidence="3">Anthranilate synthase component 1</fullName>
    </recommendedName>
</protein>
<evidence type="ECO:0000259" key="10">
    <source>
        <dbReference type="Pfam" id="PF00425"/>
    </source>
</evidence>
<evidence type="ECO:0000256" key="5">
    <source>
        <dbReference type="ARBA" id="ARBA00022842"/>
    </source>
</evidence>
<dbReference type="InterPro" id="IPR019999">
    <property type="entry name" value="Anth_synth_I-like"/>
</dbReference>
<dbReference type="PRINTS" id="PR00095">
    <property type="entry name" value="ANTSNTHASEI"/>
</dbReference>
<comment type="catalytic activity">
    <reaction evidence="8">
        <text>chorismate + L-glutamine = anthranilate + pyruvate + L-glutamate + H(+)</text>
        <dbReference type="Rhea" id="RHEA:21732"/>
        <dbReference type="ChEBI" id="CHEBI:15361"/>
        <dbReference type="ChEBI" id="CHEBI:15378"/>
        <dbReference type="ChEBI" id="CHEBI:16567"/>
        <dbReference type="ChEBI" id="CHEBI:29748"/>
        <dbReference type="ChEBI" id="CHEBI:29985"/>
        <dbReference type="ChEBI" id="CHEBI:58359"/>
        <dbReference type="EC" id="4.1.3.27"/>
    </reaction>
</comment>
<organism evidence="12 13">
    <name type="scientific">Aureispira anguillae</name>
    <dbReference type="NCBI Taxonomy" id="2864201"/>
    <lineage>
        <taxon>Bacteria</taxon>
        <taxon>Pseudomonadati</taxon>
        <taxon>Bacteroidota</taxon>
        <taxon>Saprospiria</taxon>
        <taxon>Saprospirales</taxon>
        <taxon>Saprospiraceae</taxon>
        <taxon>Aureispira</taxon>
    </lineage>
</organism>
<accession>A0A916DUW0</accession>
<sequence>MNSIKFSTISRTRLADLHTPVSIYLQLRDKIAHSLLLESSDYQSKENSYSFICAAPIAEVLIQNRSLAYHFPNGKTAYTDIPPKSNVSDLLKQFCDKFEFEGAEEYQRFNGLFGHTNFDAVQYFETLELDASKRQHDLPDLRYAVYRYVIIINHFTSEMYLLENLLEGEKSQLDKIEQYIKKGALTTYQFDLKGEKKSNLKDEEFKELVRKGKQHCAVGDVFQIVFARQFQQKFAGDDFNVYRALRSINPSPYLFYFDYGAYKIFGSSPEAQLVIRDNQAILTPIAGTYKRTGNLELDQQSAQALLDDPKENAEHVMLVDLARNDLNRHTENVAVAQYKEVQYYSHVIHLVSKVGGDLAPNSNIFRVFGDTFPAGTLSGAPKYKALELINQYENQSRGFYGGAIGFFNPTGQLNQAIMIRSFMSKNNCLYFQAGAGIVIDSEEEKELQEVNNKLAALQKALIKAVEL</sequence>
<dbReference type="PANTHER" id="PTHR11236">
    <property type="entry name" value="AMINOBENZOATE/ANTHRANILATE SYNTHASE"/>
    <property type="match status" value="1"/>
</dbReference>
<feature type="coiled-coil region" evidence="9">
    <location>
        <begin position="440"/>
        <end position="467"/>
    </location>
</feature>
<comment type="cofactor">
    <cofactor evidence="1">
        <name>Mg(2+)</name>
        <dbReference type="ChEBI" id="CHEBI:18420"/>
    </cofactor>
</comment>
<gene>
    <name evidence="12" type="ORF">AsAng_0052640</name>
</gene>
<evidence type="ECO:0000313" key="13">
    <source>
        <dbReference type="Proteomes" id="UP001060919"/>
    </source>
</evidence>
<evidence type="ECO:0000256" key="2">
    <source>
        <dbReference type="ARBA" id="ARBA00011575"/>
    </source>
</evidence>